<dbReference type="Proteomes" id="UP000634647">
    <property type="component" value="Unassembled WGS sequence"/>
</dbReference>
<evidence type="ECO:0000313" key="7">
    <source>
        <dbReference type="Proteomes" id="UP000634647"/>
    </source>
</evidence>
<dbReference type="CDD" id="cd01184">
    <property type="entry name" value="INT_C_like_1"/>
    <property type="match status" value="1"/>
</dbReference>
<dbReference type="InterPro" id="IPR011010">
    <property type="entry name" value="DNA_brk_join_enz"/>
</dbReference>
<keyword evidence="1" id="KW-0229">DNA integration</keyword>
<dbReference type="GO" id="GO:0006310">
    <property type="term" value="P:DNA recombination"/>
    <property type="evidence" value="ECO:0007669"/>
    <property type="project" value="UniProtKB-KW"/>
</dbReference>
<dbReference type="PROSITE" id="PS51898">
    <property type="entry name" value="TYR_RECOMBINASE"/>
    <property type="match status" value="1"/>
</dbReference>
<keyword evidence="6" id="KW-1185">Reference proteome</keyword>
<dbReference type="InterPro" id="IPR050090">
    <property type="entry name" value="Tyrosine_recombinase_XerCD"/>
</dbReference>
<evidence type="ECO:0000256" key="2">
    <source>
        <dbReference type="ARBA" id="ARBA00023172"/>
    </source>
</evidence>
<evidence type="ECO:0000256" key="1">
    <source>
        <dbReference type="ARBA" id="ARBA00022908"/>
    </source>
</evidence>
<dbReference type="GO" id="GO:0015074">
    <property type="term" value="P:DNA integration"/>
    <property type="evidence" value="ECO:0007669"/>
    <property type="project" value="UniProtKB-KW"/>
</dbReference>
<dbReference type="EMBL" id="FNOB01000011">
    <property type="protein sequence ID" value="SDX19703.1"/>
    <property type="molecule type" value="Genomic_DNA"/>
</dbReference>
<gene>
    <name evidence="4" type="ORF">GCM10008024_23060</name>
    <name evidence="5" type="ORF">SAMN05444006_111122</name>
</gene>
<dbReference type="InterPro" id="IPR013762">
    <property type="entry name" value="Integrase-like_cat_sf"/>
</dbReference>
<evidence type="ECO:0000313" key="6">
    <source>
        <dbReference type="Proteomes" id="UP000199541"/>
    </source>
</evidence>
<reference evidence="4" key="3">
    <citation type="submission" date="2023-06" db="EMBL/GenBank/DDBJ databases">
        <authorList>
            <person name="Sun Q."/>
            <person name="Zhou Y."/>
        </authorList>
    </citation>
    <scope>NUCLEOTIDE SEQUENCE</scope>
    <source>
        <strain evidence="4">CGMCC 1.10859</strain>
    </source>
</reference>
<sequence length="656" mass="73343">MQRALRLLATLDEAEQTMLSEPAIEALKPEEIRVLITEALRLELGKIIDGQQAAAARSDEEIDSRIEALEEEIKRLRRASRRNDFDPAHEWLAPAARTTSVTPPSRLTTDVGREVLGVMRQLVEVAIAVEDGEDAVSRSAPLVAPYSSASVKDFVQKPVLISNATEESKKHYSATVQKTVQVTSSLLVTFATDCPVDLLTKEKQKEFFAFLSRLPKDHGRKHGKNRYNSEGTPLTKLEEIEAADQRDARIKDEIRAMDISQHEKRALLADRLTPRVTVANLHKHLGNLGRIFHGARELGAASGLDLITRKELAEHLATLRTGDPLDLRVTQGKERLAWTTERLEKFFTSPLFRGCFSKHRRSRPGKVIIRDASYWIPLIVVMMGTRIEEILQLRRTDLQKRNRMHVLSIGTHGNAEQTTKNEDSRRFIPIPDSLLKLGFVDWVHTLPAEHGPLLFPEAAARSGSGKLSDAFGKHFRRLLENLGVGDSEEDFYALRKTLLSALDQANVPDAVRKAIAGHKQQDIINRHYTAQNAPKLRTALDLADYGLEIQHSERHGYPIIVGCSVGRERVFEASVELGDQGEAKQVRVIDCADGKEVFAAHISFDSTYAGGKHEGLRIMSPFDAAKRLSEYDAEGYLRRPKYGPKLAALESLEAYA</sequence>
<proteinExistence type="predicted"/>
<dbReference type="PANTHER" id="PTHR30349">
    <property type="entry name" value="PHAGE INTEGRASE-RELATED"/>
    <property type="match status" value="1"/>
</dbReference>
<dbReference type="PANTHER" id="PTHR30349:SF64">
    <property type="entry name" value="PROPHAGE INTEGRASE INTD-RELATED"/>
    <property type="match status" value="1"/>
</dbReference>
<reference evidence="5 6" key="2">
    <citation type="submission" date="2016-10" db="EMBL/GenBank/DDBJ databases">
        <authorList>
            <person name="Varghese N."/>
            <person name="Submissions S."/>
        </authorList>
    </citation>
    <scope>NUCLEOTIDE SEQUENCE [LARGE SCALE GENOMIC DNA]</scope>
    <source>
        <strain evidence="5 6">DSM 24802</strain>
    </source>
</reference>
<accession>A0AAN4ZZQ3</accession>
<dbReference type="Pfam" id="PF00589">
    <property type="entry name" value="Phage_integrase"/>
    <property type="match status" value="1"/>
</dbReference>
<dbReference type="GO" id="GO:0003677">
    <property type="term" value="F:DNA binding"/>
    <property type="evidence" value="ECO:0007669"/>
    <property type="project" value="InterPro"/>
</dbReference>
<keyword evidence="2" id="KW-0233">DNA recombination</keyword>
<name>A0AAN4ZZQ3_9RHOB</name>
<dbReference type="SUPFAM" id="SSF56349">
    <property type="entry name" value="DNA breaking-rejoining enzymes"/>
    <property type="match status" value="1"/>
</dbReference>
<dbReference type="Gene3D" id="1.10.443.10">
    <property type="entry name" value="Intergrase catalytic core"/>
    <property type="match status" value="1"/>
</dbReference>
<evidence type="ECO:0000313" key="4">
    <source>
        <dbReference type="EMBL" id="GHE02654.1"/>
    </source>
</evidence>
<evidence type="ECO:0000313" key="5">
    <source>
        <dbReference type="EMBL" id="SDX19703.1"/>
    </source>
</evidence>
<evidence type="ECO:0000259" key="3">
    <source>
        <dbReference type="PROSITE" id="PS51898"/>
    </source>
</evidence>
<protein>
    <submittedName>
        <fullName evidence="4 5">Integrase</fullName>
    </submittedName>
</protein>
<feature type="domain" description="Tyr recombinase" evidence="3">
    <location>
        <begin position="333"/>
        <end position="541"/>
    </location>
</feature>
<dbReference type="Proteomes" id="UP000199541">
    <property type="component" value="Unassembled WGS sequence"/>
</dbReference>
<organism evidence="4 7">
    <name type="scientific">Allgaiera indica</name>
    <dbReference type="NCBI Taxonomy" id="765699"/>
    <lineage>
        <taxon>Bacteria</taxon>
        <taxon>Pseudomonadati</taxon>
        <taxon>Pseudomonadota</taxon>
        <taxon>Alphaproteobacteria</taxon>
        <taxon>Rhodobacterales</taxon>
        <taxon>Paracoccaceae</taxon>
        <taxon>Allgaiera</taxon>
    </lineage>
</organism>
<dbReference type="InterPro" id="IPR002104">
    <property type="entry name" value="Integrase_catalytic"/>
</dbReference>
<reference evidence="4" key="1">
    <citation type="journal article" date="2014" name="Int. J. Syst. Evol. Microbiol.">
        <title>Complete genome sequence of Corynebacterium casei LMG S-19264T (=DSM 44701T), isolated from a smear-ripened cheese.</title>
        <authorList>
            <consortium name="US DOE Joint Genome Institute (JGI-PGF)"/>
            <person name="Walter F."/>
            <person name="Albersmeier A."/>
            <person name="Kalinowski J."/>
            <person name="Ruckert C."/>
        </authorList>
    </citation>
    <scope>NUCLEOTIDE SEQUENCE</scope>
    <source>
        <strain evidence="4">CGMCC 1.10859</strain>
    </source>
</reference>
<dbReference type="EMBL" id="BNAB01000010">
    <property type="protein sequence ID" value="GHE02654.1"/>
    <property type="molecule type" value="Genomic_DNA"/>
</dbReference>
<comment type="caution">
    <text evidence="4">The sequence shown here is derived from an EMBL/GenBank/DDBJ whole genome shotgun (WGS) entry which is preliminary data.</text>
</comment>
<dbReference type="AlphaFoldDB" id="A0AAN4ZZQ3"/>